<feature type="domain" description="Metalloprotease TldD/E N-terminal" evidence="5">
    <location>
        <begin position="22"/>
        <end position="85"/>
    </location>
</feature>
<dbReference type="GO" id="GO:0008237">
    <property type="term" value="F:metallopeptidase activity"/>
    <property type="evidence" value="ECO:0007669"/>
    <property type="project" value="UniProtKB-KW"/>
</dbReference>
<evidence type="ECO:0000256" key="3">
    <source>
        <dbReference type="ARBA" id="ARBA00022801"/>
    </source>
</evidence>
<evidence type="ECO:0000313" key="9">
    <source>
        <dbReference type="Proteomes" id="UP000008544"/>
    </source>
</evidence>
<evidence type="ECO:0000259" key="5">
    <source>
        <dbReference type="Pfam" id="PF01523"/>
    </source>
</evidence>
<evidence type="ECO:0000259" key="6">
    <source>
        <dbReference type="Pfam" id="PF19289"/>
    </source>
</evidence>
<reference evidence="8 9" key="2">
    <citation type="journal article" date="2008" name="Science">
        <title>Environmental genomics reveals a single-species ecosystem deep within Earth.</title>
        <authorList>
            <person name="Chivian D."/>
            <person name="Brodie E.L."/>
            <person name="Alm E.J."/>
            <person name="Culley D.E."/>
            <person name="Dehal P.S."/>
            <person name="Desantis T.Z."/>
            <person name="Gihring T.M."/>
            <person name="Lapidus A."/>
            <person name="Lin L.H."/>
            <person name="Lowry S.R."/>
            <person name="Moser D.P."/>
            <person name="Richardson P.M."/>
            <person name="Southam G."/>
            <person name="Wanger G."/>
            <person name="Pratt L.M."/>
            <person name="Andersen G.L."/>
            <person name="Hazen T.C."/>
            <person name="Brockman F.J."/>
            <person name="Arkin A.P."/>
            <person name="Onstott T.C."/>
        </authorList>
    </citation>
    <scope>NUCLEOTIDE SEQUENCE [LARGE SCALE GENOMIC DNA]</scope>
    <source>
        <strain evidence="8 9">MP104C</strain>
    </source>
</reference>
<evidence type="ECO:0000256" key="1">
    <source>
        <dbReference type="ARBA" id="ARBA00005836"/>
    </source>
</evidence>
<dbReference type="Proteomes" id="UP000008544">
    <property type="component" value="Chromosome"/>
</dbReference>
<dbReference type="PIRSF" id="PIRSF004919">
    <property type="entry name" value="TldD"/>
    <property type="match status" value="1"/>
</dbReference>
<evidence type="ECO:0000259" key="7">
    <source>
        <dbReference type="Pfam" id="PF19290"/>
    </source>
</evidence>
<dbReference type="GO" id="GO:0006508">
    <property type="term" value="P:proteolysis"/>
    <property type="evidence" value="ECO:0007669"/>
    <property type="project" value="UniProtKB-KW"/>
</dbReference>
<dbReference type="Pfam" id="PF01523">
    <property type="entry name" value="PmbA_TldD_1st"/>
    <property type="match status" value="1"/>
</dbReference>
<dbReference type="InterPro" id="IPR025502">
    <property type="entry name" value="TldD"/>
</dbReference>
<keyword evidence="9" id="KW-1185">Reference proteome</keyword>
<accession>B1I3B6</accession>
<dbReference type="RefSeq" id="WP_012302099.1">
    <property type="nucleotide sequence ID" value="NC_010424.1"/>
</dbReference>
<dbReference type="InterPro" id="IPR036059">
    <property type="entry name" value="TldD/PmbA_sf"/>
</dbReference>
<dbReference type="SUPFAM" id="SSF111283">
    <property type="entry name" value="Putative modulator of DNA gyrase, PmbA/TldD"/>
    <property type="match status" value="1"/>
</dbReference>
<dbReference type="HOGENOM" id="CLU_026425_1_0_9"/>
<keyword evidence="3" id="KW-0378">Hydrolase</keyword>
<keyword evidence="2" id="KW-0645">Protease</keyword>
<dbReference type="InterPro" id="IPR051463">
    <property type="entry name" value="Peptidase_U62_metallo"/>
</dbReference>
<dbReference type="InterPro" id="IPR045569">
    <property type="entry name" value="Metalloprtase-TldD/E_C"/>
</dbReference>
<comment type="similarity">
    <text evidence="1">Belongs to the peptidase U62 family.</text>
</comment>
<feature type="domain" description="Metalloprotease TldD/E central" evidence="7">
    <location>
        <begin position="112"/>
        <end position="220"/>
    </location>
</feature>
<dbReference type="GO" id="GO:0005829">
    <property type="term" value="C:cytosol"/>
    <property type="evidence" value="ECO:0007669"/>
    <property type="project" value="TreeGrafter"/>
</dbReference>
<dbReference type="OrthoDB" id="9803213at2"/>
<dbReference type="eggNOG" id="COG0312">
    <property type="taxonomic scope" value="Bacteria"/>
</dbReference>
<dbReference type="InterPro" id="IPR045570">
    <property type="entry name" value="Metalloprtase-TldD/E_cen_dom"/>
</dbReference>
<organism evidence="8 9">
    <name type="scientific">Desulforudis audaxviator (strain MP104C)</name>
    <dbReference type="NCBI Taxonomy" id="477974"/>
    <lineage>
        <taxon>Bacteria</taxon>
        <taxon>Bacillati</taxon>
        <taxon>Bacillota</taxon>
        <taxon>Clostridia</taxon>
        <taxon>Thermoanaerobacterales</taxon>
        <taxon>Candidatus Desulforudaceae</taxon>
        <taxon>Candidatus Desulforudis</taxon>
    </lineage>
</organism>
<proteinExistence type="inferred from homology"/>
<evidence type="ECO:0000256" key="2">
    <source>
        <dbReference type="ARBA" id="ARBA00022670"/>
    </source>
</evidence>
<dbReference type="KEGG" id="dau:Daud_1001"/>
<keyword evidence="4" id="KW-0482">Metalloprotease</keyword>
<sequence>MVDKDLLKETLTVAMSRGGDFADIFVESRQVTAIGLEDGKVERTQSGTEAGAGVRVWSGDATAYAYTNELDREGLLRAARIAAQALGNGRKDVTVDLATAKPQVTFRVRELPGDVAAERKAEMVQEADRSARAVDTEHIKQVMAGYGDVVQDVVIANSTGMHVEDRRVRTRFVVQAVAAGHGVIQTGVEAAAGIVGFELFDTHDPRRMGATAAERAKALLSAAPAPSGRMPVVLSGTAGGTMVHEACGHGLEADLVQKGLSVYGGKEGQEVAAPTITVIDDATLADRYGSYAFDDEGVPARPVTLIREGVLEDYLYDRLSAKKNGRESNGHGRRESYQHRPIPRMANTYIAAGKDSPDEILREAGNGLLVRKMGGGQVNTTTGDFVFEVAEGYLIRDGQIGPMVRGATLTGNGPEVLRRVVMVGSDLGFTIGTCGKDGQGVPVSDAQPTMLVGRNRKDSPIVVGGTRQMGDGPEVRAVRGLVDEEFSGWRPRRIRRL</sequence>
<evidence type="ECO:0000256" key="4">
    <source>
        <dbReference type="ARBA" id="ARBA00023049"/>
    </source>
</evidence>
<dbReference type="InterPro" id="IPR002510">
    <property type="entry name" value="Metalloprtase-TldD/E_N"/>
</dbReference>
<dbReference type="PANTHER" id="PTHR30624">
    <property type="entry name" value="UNCHARACTERIZED PROTEIN TLDD AND PMBA"/>
    <property type="match status" value="1"/>
</dbReference>
<name>B1I3B6_DESAP</name>
<protein>
    <submittedName>
        <fullName evidence="8">Peptidase U62, modulator of DNA gyrase</fullName>
    </submittedName>
</protein>
<feature type="domain" description="Metalloprotease TldD/E C-terminal" evidence="6">
    <location>
        <begin position="227"/>
        <end position="453"/>
    </location>
</feature>
<dbReference type="EMBL" id="CP000860">
    <property type="protein sequence ID" value="ACA59513.1"/>
    <property type="molecule type" value="Genomic_DNA"/>
</dbReference>
<evidence type="ECO:0000313" key="8">
    <source>
        <dbReference type="EMBL" id="ACA59513.1"/>
    </source>
</evidence>
<reference evidence="9" key="1">
    <citation type="submission" date="2007-10" db="EMBL/GenBank/DDBJ databases">
        <title>Complete sequence of chromosome of Desulforudis audaxviator MP104C.</title>
        <authorList>
            <person name="Copeland A."/>
            <person name="Lucas S."/>
            <person name="Lapidus A."/>
            <person name="Barry K."/>
            <person name="Glavina del Rio T."/>
            <person name="Dalin E."/>
            <person name="Tice H."/>
            <person name="Bruce D."/>
            <person name="Pitluck S."/>
            <person name="Lowry S.R."/>
            <person name="Larimer F."/>
            <person name="Land M.L."/>
            <person name="Hauser L."/>
            <person name="Kyrpides N."/>
            <person name="Ivanova N.N."/>
            <person name="Richardson P."/>
        </authorList>
    </citation>
    <scope>NUCLEOTIDE SEQUENCE [LARGE SCALE GENOMIC DNA]</scope>
    <source>
        <strain evidence="9">MP104C</strain>
    </source>
</reference>
<dbReference type="STRING" id="477974.Daud_1001"/>
<dbReference type="Pfam" id="PF19290">
    <property type="entry name" value="PmbA_TldD_2nd"/>
    <property type="match status" value="1"/>
</dbReference>
<dbReference type="InterPro" id="IPR035068">
    <property type="entry name" value="TldD/PmbA_N"/>
</dbReference>
<gene>
    <name evidence="8" type="ordered locus">Daud_1001</name>
</gene>
<dbReference type="AlphaFoldDB" id="B1I3B6"/>
<dbReference type="PANTHER" id="PTHR30624:SF4">
    <property type="entry name" value="METALLOPROTEASE TLDD"/>
    <property type="match status" value="1"/>
</dbReference>
<dbReference type="Pfam" id="PF19289">
    <property type="entry name" value="PmbA_TldD_3rd"/>
    <property type="match status" value="1"/>
</dbReference>
<dbReference type="Gene3D" id="3.30.2290.10">
    <property type="entry name" value="PmbA/TldD superfamily"/>
    <property type="match status" value="1"/>
</dbReference>